<dbReference type="InterPro" id="IPR058624">
    <property type="entry name" value="MdtA-like_HH"/>
</dbReference>
<feature type="domain" description="Multidrug resistance protein MdtA-like alpha-helical hairpin" evidence="3">
    <location>
        <begin position="105"/>
        <end position="173"/>
    </location>
</feature>
<feature type="domain" description="Multidrug resistance protein MdtA-like barrel-sandwich hybrid" evidence="4">
    <location>
        <begin position="63"/>
        <end position="205"/>
    </location>
</feature>
<proteinExistence type="inferred from homology"/>
<dbReference type="Pfam" id="PF25967">
    <property type="entry name" value="RND-MFP_C"/>
    <property type="match status" value="1"/>
</dbReference>
<dbReference type="InterPro" id="IPR006143">
    <property type="entry name" value="RND_pump_MFP"/>
</dbReference>
<dbReference type="OrthoDB" id="9816569at2"/>
<dbReference type="GO" id="GO:0005886">
    <property type="term" value="C:plasma membrane"/>
    <property type="evidence" value="ECO:0007669"/>
    <property type="project" value="UniProtKB-SubCell"/>
</dbReference>
<dbReference type="Gene3D" id="2.40.30.170">
    <property type="match status" value="1"/>
</dbReference>
<protein>
    <submittedName>
        <fullName evidence="7">Membrane fusion protein, multidrug efflux system</fullName>
    </submittedName>
</protein>
<evidence type="ECO:0000256" key="2">
    <source>
        <dbReference type="ARBA" id="ARBA00009477"/>
    </source>
</evidence>
<comment type="subcellular location">
    <subcellularLocation>
        <location evidence="1">Cell envelope</location>
    </subcellularLocation>
</comment>
<dbReference type="PANTHER" id="PTHR30158">
    <property type="entry name" value="ACRA/E-RELATED COMPONENT OF DRUG EFFLUX TRANSPORTER"/>
    <property type="match status" value="1"/>
</dbReference>
<dbReference type="FunFam" id="2.40.420.20:FF:000001">
    <property type="entry name" value="Efflux RND transporter periplasmic adaptor subunit"/>
    <property type="match status" value="1"/>
</dbReference>
<dbReference type="InterPro" id="IPR058625">
    <property type="entry name" value="MdtA-like_BSH"/>
</dbReference>
<gene>
    <name evidence="7" type="ORF">SAMN04488050_101300</name>
</gene>
<evidence type="ECO:0000259" key="5">
    <source>
        <dbReference type="Pfam" id="PF25944"/>
    </source>
</evidence>
<accession>A0A1I6P3V7</accession>
<dbReference type="NCBIfam" id="TIGR01730">
    <property type="entry name" value="RND_mfp"/>
    <property type="match status" value="1"/>
</dbReference>
<dbReference type="Proteomes" id="UP000199392">
    <property type="component" value="Unassembled WGS sequence"/>
</dbReference>
<dbReference type="RefSeq" id="WP_092426257.1">
    <property type="nucleotide sequence ID" value="NZ_FNCL01000008.1"/>
</dbReference>
<dbReference type="EMBL" id="FOZW01000001">
    <property type="protein sequence ID" value="SFS34906.1"/>
    <property type="molecule type" value="Genomic_DNA"/>
</dbReference>
<evidence type="ECO:0000313" key="7">
    <source>
        <dbReference type="EMBL" id="SFS34906.1"/>
    </source>
</evidence>
<organism evidence="7 8">
    <name type="scientific">Alloyangia pacifica</name>
    <dbReference type="NCBI Taxonomy" id="311180"/>
    <lineage>
        <taxon>Bacteria</taxon>
        <taxon>Pseudomonadati</taxon>
        <taxon>Pseudomonadota</taxon>
        <taxon>Alphaproteobacteria</taxon>
        <taxon>Rhodobacterales</taxon>
        <taxon>Roseobacteraceae</taxon>
        <taxon>Alloyangia</taxon>
    </lineage>
</organism>
<dbReference type="PROSITE" id="PS51257">
    <property type="entry name" value="PROKAR_LIPOPROTEIN"/>
    <property type="match status" value="1"/>
</dbReference>
<dbReference type="PANTHER" id="PTHR30158:SF3">
    <property type="entry name" value="MULTIDRUG EFFLUX PUMP SUBUNIT ACRA-RELATED"/>
    <property type="match status" value="1"/>
</dbReference>
<comment type="similarity">
    <text evidence="2">Belongs to the membrane fusion protein (MFP) (TC 8.A.1) family.</text>
</comment>
<keyword evidence="8" id="KW-1185">Reference proteome</keyword>
<sequence length="390" mass="40295">MKRATIAAALLLPLMGLSGCKEEENGAAAAQPAPPPPEVGVVTLQAEDLPVASDLPGRIAATRIAEVRARVDGIVESRVFTQGGRVEAGDELFHIDPAPYRIAVEAAQAGVARAEAALDEASHAATRIETLAASNATSRAQLDSARAAQLTAEAELAVARSELHAAELDLSYTRVTAPISGVIGRAFVTEGALVQASGTEVLTTVQSLDPVYADIVQPVSELMRLRRAMADGTLSQMAPGVARVRLFLDDGTEYATAGQLLFSEASVEETSGQVTLRAEFPNPDGVLLPGMFVRVAVDMALDGDAVAVPSQAVTRDAAGAALVWVVDGAQKAEQRKVKIDRPEGNRLVIDSGLAPGETVIVDGLQKVAPGAPVAPVPWSDPTAAASGARG</sequence>
<evidence type="ECO:0000259" key="3">
    <source>
        <dbReference type="Pfam" id="PF25876"/>
    </source>
</evidence>
<dbReference type="Gene3D" id="2.40.420.20">
    <property type="match status" value="1"/>
</dbReference>
<dbReference type="Pfam" id="PF25944">
    <property type="entry name" value="Beta-barrel_RND"/>
    <property type="match status" value="1"/>
</dbReference>
<dbReference type="SUPFAM" id="SSF111369">
    <property type="entry name" value="HlyD-like secretion proteins"/>
    <property type="match status" value="1"/>
</dbReference>
<evidence type="ECO:0000259" key="4">
    <source>
        <dbReference type="Pfam" id="PF25917"/>
    </source>
</evidence>
<dbReference type="Gene3D" id="1.10.287.470">
    <property type="entry name" value="Helix hairpin bin"/>
    <property type="match status" value="1"/>
</dbReference>
<evidence type="ECO:0000313" key="8">
    <source>
        <dbReference type="Proteomes" id="UP000199392"/>
    </source>
</evidence>
<evidence type="ECO:0000259" key="6">
    <source>
        <dbReference type="Pfam" id="PF25967"/>
    </source>
</evidence>
<feature type="domain" description="Multidrug resistance protein MdtA-like C-terminal permuted SH3" evidence="6">
    <location>
        <begin position="304"/>
        <end position="366"/>
    </location>
</feature>
<dbReference type="GO" id="GO:0046677">
    <property type="term" value="P:response to antibiotic"/>
    <property type="evidence" value="ECO:0007669"/>
    <property type="project" value="TreeGrafter"/>
</dbReference>
<dbReference type="STRING" id="311180.SAMN04488050_101300"/>
<dbReference type="Pfam" id="PF25876">
    <property type="entry name" value="HH_MFP_RND"/>
    <property type="match status" value="1"/>
</dbReference>
<name>A0A1I6P3V7_9RHOB</name>
<reference evidence="8" key="1">
    <citation type="submission" date="2016-10" db="EMBL/GenBank/DDBJ databases">
        <authorList>
            <person name="Varghese N."/>
            <person name="Submissions S."/>
        </authorList>
    </citation>
    <scope>NUCLEOTIDE SEQUENCE [LARGE SCALE GENOMIC DNA]</scope>
    <source>
        <strain evidence="8">DSM 26894</strain>
    </source>
</reference>
<feature type="domain" description="Multidrug resistance protein MdtA-like beta-barrel" evidence="5">
    <location>
        <begin position="210"/>
        <end position="299"/>
    </location>
</feature>
<dbReference type="AlphaFoldDB" id="A0A1I6P3V7"/>
<dbReference type="InterPro" id="IPR058626">
    <property type="entry name" value="MdtA-like_b-barrel"/>
</dbReference>
<dbReference type="InterPro" id="IPR058627">
    <property type="entry name" value="MdtA-like_C"/>
</dbReference>
<dbReference type="Pfam" id="PF25917">
    <property type="entry name" value="BSH_RND"/>
    <property type="match status" value="1"/>
</dbReference>
<dbReference type="GO" id="GO:0022857">
    <property type="term" value="F:transmembrane transporter activity"/>
    <property type="evidence" value="ECO:0007669"/>
    <property type="project" value="InterPro"/>
</dbReference>
<dbReference type="Gene3D" id="2.40.50.100">
    <property type="match status" value="1"/>
</dbReference>
<evidence type="ECO:0000256" key="1">
    <source>
        <dbReference type="ARBA" id="ARBA00004196"/>
    </source>
</evidence>